<dbReference type="Proteomes" id="UP001151760">
    <property type="component" value="Unassembled WGS sequence"/>
</dbReference>
<sequence length="271" mass="31184">MERGLCPGEPLSLFCFVLSLKLYKFSPSRHAIVVYYKGSLLLMMGPNLSLLQYANDALFFGKWSLTNAQNFIRILRAPIKVLHTFENICRHFFWGFKDEFKGKWKWRFHMESETLWCKVVKAIHGPNGGFGIHSSFGLHKGVWANIVSNNNAIDKCGNPFSSSIMQKIRDGRDVMLWNDVWLECGVRLKDEYPVWRSDLRGRSIDDLTELSNRLSTICLVNGIHDRWQWCLACNNHFFINHLSKLVDSKVLDQFALGLSSLAFESLQESSA</sequence>
<dbReference type="EMBL" id="BQNB010016968">
    <property type="protein sequence ID" value="GJT57872.1"/>
    <property type="molecule type" value="Genomic_DNA"/>
</dbReference>
<accession>A0ABQ5F3S4</accession>
<gene>
    <name evidence="1" type="ORF">Tco_0992926</name>
</gene>
<keyword evidence="2" id="KW-1185">Reference proteome</keyword>
<protein>
    <recommendedName>
        <fullName evidence="3">Reverse transcriptase zinc-binding domain-containing protein</fullName>
    </recommendedName>
</protein>
<comment type="caution">
    <text evidence="1">The sequence shown here is derived from an EMBL/GenBank/DDBJ whole genome shotgun (WGS) entry which is preliminary data.</text>
</comment>
<organism evidence="1 2">
    <name type="scientific">Tanacetum coccineum</name>
    <dbReference type="NCBI Taxonomy" id="301880"/>
    <lineage>
        <taxon>Eukaryota</taxon>
        <taxon>Viridiplantae</taxon>
        <taxon>Streptophyta</taxon>
        <taxon>Embryophyta</taxon>
        <taxon>Tracheophyta</taxon>
        <taxon>Spermatophyta</taxon>
        <taxon>Magnoliopsida</taxon>
        <taxon>eudicotyledons</taxon>
        <taxon>Gunneridae</taxon>
        <taxon>Pentapetalae</taxon>
        <taxon>asterids</taxon>
        <taxon>campanulids</taxon>
        <taxon>Asterales</taxon>
        <taxon>Asteraceae</taxon>
        <taxon>Asteroideae</taxon>
        <taxon>Anthemideae</taxon>
        <taxon>Anthemidinae</taxon>
        <taxon>Tanacetum</taxon>
    </lineage>
</organism>
<evidence type="ECO:0000313" key="1">
    <source>
        <dbReference type="EMBL" id="GJT57872.1"/>
    </source>
</evidence>
<name>A0ABQ5F3S4_9ASTR</name>
<reference evidence="1" key="1">
    <citation type="journal article" date="2022" name="Int. J. Mol. Sci.">
        <title>Draft Genome of Tanacetum Coccineum: Genomic Comparison of Closely Related Tanacetum-Family Plants.</title>
        <authorList>
            <person name="Yamashiro T."/>
            <person name="Shiraishi A."/>
            <person name="Nakayama K."/>
            <person name="Satake H."/>
        </authorList>
    </citation>
    <scope>NUCLEOTIDE SEQUENCE</scope>
</reference>
<evidence type="ECO:0008006" key="3">
    <source>
        <dbReference type="Google" id="ProtNLM"/>
    </source>
</evidence>
<evidence type="ECO:0000313" key="2">
    <source>
        <dbReference type="Proteomes" id="UP001151760"/>
    </source>
</evidence>
<reference evidence="1" key="2">
    <citation type="submission" date="2022-01" db="EMBL/GenBank/DDBJ databases">
        <authorList>
            <person name="Yamashiro T."/>
            <person name="Shiraishi A."/>
            <person name="Satake H."/>
            <person name="Nakayama K."/>
        </authorList>
    </citation>
    <scope>NUCLEOTIDE SEQUENCE</scope>
</reference>
<proteinExistence type="predicted"/>